<dbReference type="EMBL" id="NAFL01000221">
    <property type="protein sequence ID" value="OSJ35196.1"/>
    <property type="molecule type" value="Genomic_DNA"/>
</dbReference>
<dbReference type="AlphaFoldDB" id="A0A1Y2JV68"/>
<name>A0A1Y2JV68_BRAJP</name>
<dbReference type="SUPFAM" id="SSF56322">
    <property type="entry name" value="ADC synthase"/>
    <property type="match status" value="1"/>
</dbReference>
<evidence type="ECO:0000313" key="2">
    <source>
        <dbReference type="Proteomes" id="UP000193335"/>
    </source>
</evidence>
<proteinExistence type="predicted"/>
<reference evidence="1 2" key="1">
    <citation type="submission" date="2017-03" db="EMBL/GenBank/DDBJ databases">
        <title>Whole genome sequences of fourteen strains of Bradyrhizobium canariense and one strain of Bradyrhizobium japonicum isolated from Lupinus (Papilionoideae: Genisteae) species in Algeria.</title>
        <authorList>
            <person name="Crovadore J."/>
            <person name="Chekireb D."/>
            <person name="Brachmann A."/>
            <person name="Chablais R."/>
            <person name="Cochard B."/>
            <person name="Lefort F."/>
        </authorList>
    </citation>
    <scope>NUCLEOTIDE SEQUENCE [LARGE SCALE GENOMIC DNA]</scope>
    <source>
        <strain evidence="1 2">UBMA197</strain>
    </source>
</reference>
<organism evidence="1 2">
    <name type="scientific">Bradyrhizobium japonicum</name>
    <dbReference type="NCBI Taxonomy" id="375"/>
    <lineage>
        <taxon>Bacteria</taxon>
        <taxon>Pseudomonadati</taxon>
        <taxon>Pseudomonadota</taxon>
        <taxon>Alphaproteobacteria</taxon>
        <taxon>Hyphomicrobiales</taxon>
        <taxon>Nitrobacteraceae</taxon>
        <taxon>Bradyrhizobium</taxon>
    </lineage>
</organism>
<accession>A0A1Y2JV68</accession>
<gene>
    <name evidence="1" type="ORF">BSZ19_09230</name>
</gene>
<dbReference type="InterPro" id="IPR005801">
    <property type="entry name" value="ADC_synthase"/>
</dbReference>
<protein>
    <submittedName>
        <fullName evidence="1">Uncharacterized protein</fullName>
    </submittedName>
</protein>
<sequence length="71" mass="7815">MRSFAVPLRYGKLTIASNSLENSQKLDGDKVETRPIKGTIAHSEATIIPFSAQSFSDAEGLQREEGFNDRS</sequence>
<evidence type="ECO:0000313" key="1">
    <source>
        <dbReference type="EMBL" id="OSJ35196.1"/>
    </source>
</evidence>
<dbReference type="Proteomes" id="UP000193335">
    <property type="component" value="Unassembled WGS sequence"/>
</dbReference>
<comment type="caution">
    <text evidence="1">The sequence shown here is derived from an EMBL/GenBank/DDBJ whole genome shotgun (WGS) entry which is preliminary data.</text>
</comment>
<dbReference type="RefSeq" id="WP_085399322.1">
    <property type="nucleotide sequence ID" value="NZ_NAFL01000221.1"/>
</dbReference>